<evidence type="ECO:0000256" key="4">
    <source>
        <dbReference type="ARBA" id="ARBA00023157"/>
    </source>
</evidence>
<dbReference type="PANTHER" id="PTHR46115">
    <property type="entry name" value="THIOREDOXIN-LIKE PROTEIN 1"/>
    <property type="match status" value="1"/>
</dbReference>
<dbReference type="CDD" id="cd02947">
    <property type="entry name" value="TRX_family"/>
    <property type="match status" value="1"/>
</dbReference>
<dbReference type="InterPro" id="IPR036249">
    <property type="entry name" value="Thioredoxin-like_sf"/>
</dbReference>
<evidence type="ECO:0000313" key="6">
    <source>
        <dbReference type="EMBL" id="KAF2073761.1"/>
    </source>
</evidence>
<comment type="function">
    <text evidence="1">Participates in various redox reactions through the reversible oxidation of its active center dithiol to a disulfide and catalyzes dithiol-disulfide exchange reactions.</text>
</comment>
<keyword evidence="7" id="KW-1185">Reference proteome</keyword>
<sequence length="100" mass="11189">MPFISISSVNQFDQELPSGNVIIYYTADWCRGIAPIVDQIEKENPSIKVLKVDIDQLKDHPLVQMVSTVPHFDARKNGISINEFSGANESSLRSMVNQLV</sequence>
<evidence type="ECO:0000256" key="2">
    <source>
        <dbReference type="ARBA" id="ARBA00022448"/>
    </source>
</evidence>
<name>A0A8J4PUK7_9MYCE</name>
<dbReference type="Proteomes" id="UP000695562">
    <property type="component" value="Unassembled WGS sequence"/>
</dbReference>
<protein>
    <recommendedName>
        <fullName evidence="5">Thioredoxin domain-containing protein</fullName>
    </recommendedName>
</protein>
<dbReference type="AlphaFoldDB" id="A0A8J4PUK7"/>
<dbReference type="SUPFAM" id="SSF52833">
    <property type="entry name" value="Thioredoxin-like"/>
    <property type="match status" value="1"/>
</dbReference>
<dbReference type="Gene3D" id="3.40.30.10">
    <property type="entry name" value="Glutaredoxin"/>
    <property type="match status" value="1"/>
</dbReference>
<comment type="caution">
    <text evidence="6">The sequence shown here is derived from an EMBL/GenBank/DDBJ whole genome shotgun (WGS) entry which is preliminary data.</text>
</comment>
<keyword evidence="4" id="KW-1015">Disulfide bond</keyword>
<dbReference type="EMBL" id="AJWJ01000184">
    <property type="protein sequence ID" value="KAF2073761.1"/>
    <property type="molecule type" value="Genomic_DNA"/>
</dbReference>
<evidence type="ECO:0000256" key="1">
    <source>
        <dbReference type="ARBA" id="ARBA00003318"/>
    </source>
</evidence>
<evidence type="ECO:0000256" key="3">
    <source>
        <dbReference type="ARBA" id="ARBA00022982"/>
    </source>
</evidence>
<evidence type="ECO:0000259" key="5">
    <source>
        <dbReference type="Pfam" id="PF00085"/>
    </source>
</evidence>
<dbReference type="Pfam" id="PF00085">
    <property type="entry name" value="Thioredoxin"/>
    <property type="match status" value="1"/>
</dbReference>
<reference evidence="6" key="1">
    <citation type="submission" date="2020-01" db="EMBL/GenBank/DDBJ databases">
        <title>Development of genomics and gene disruption for Polysphondylium violaceum indicates a role for the polyketide synthase stlB in stalk morphogenesis.</title>
        <authorList>
            <person name="Narita B."/>
            <person name="Kawabe Y."/>
            <person name="Kin K."/>
            <person name="Saito T."/>
            <person name="Gibbs R."/>
            <person name="Kuspa A."/>
            <person name="Muzny D."/>
            <person name="Queller D."/>
            <person name="Richards S."/>
            <person name="Strassman J."/>
            <person name="Sucgang R."/>
            <person name="Worley K."/>
            <person name="Schaap P."/>
        </authorList>
    </citation>
    <scope>NUCLEOTIDE SEQUENCE</scope>
    <source>
        <strain evidence="6">QSvi11</strain>
    </source>
</reference>
<keyword evidence="3" id="KW-0249">Electron transport</keyword>
<keyword evidence="2" id="KW-0813">Transport</keyword>
<gene>
    <name evidence="6" type="ORF">CYY_004930</name>
</gene>
<accession>A0A8J4PUK7</accession>
<feature type="domain" description="Thioredoxin" evidence="5">
    <location>
        <begin position="8"/>
        <end position="97"/>
    </location>
</feature>
<dbReference type="OrthoDB" id="25146at2759"/>
<evidence type="ECO:0000313" key="7">
    <source>
        <dbReference type="Proteomes" id="UP000695562"/>
    </source>
</evidence>
<organism evidence="6 7">
    <name type="scientific">Polysphondylium violaceum</name>
    <dbReference type="NCBI Taxonomy" id="133409"/>
    <lineage>
        <taxon>Eukaryota</taxon>
        <taxon>Amoebozoa</taxon>
        <taxon>Evosea</taxon>
        <taxon>Eumycetozoa</taxon>
        <taxon>Dictyostelia</taxon>
        <taxon>Dictyosteliales</taxon>
        <taxon>Dictyosteliaceae</taxon>
        <taxon>Polysphondylium</taxon>
    </lineage>
</organism>
<proteinExistence type="predicted"/>
<dbReference type="InterPro" id="IPR013766">
    <property type="entry name" value="Thioredoxin_domain"/>
</dbReference>